<protein>
    <submittedName>
        <fullName evidence="1">Uncharacterized protein</fullName>
    </submittedName>
</protein>
<evidence type="ECO:0000313" key="2">
    <source>
        <dbReference type="Proteomes" id="UP001060085"/>
    </source>
</evidence>
<name>A0ACC0A362_CATRO</name>
<evidence type="ECO:0000313" key="1">
    <source>
        <dbReference type="EMBL" id="KAI5653956.1"/>
    </source>
</evidence>
<sequence length="170" mass="19611">MRDIRRDVTNLSNQQREVSPHGSLNDTTPKNNGPFNCCRITEFHQPPHFDEELHPPSYSSRRGGFGGRGMLDTLKKFQDHKLGMESHYMMIMNIQVTTTKPPTSNFKPWLNKEEAPRSTFQPPTKPKMEERGKIISNPPKYCKYNGVGHHASSCPTKRALTFREDLKWLD</sequence>
<proteinExistence type="predicted"/>
<dbReference type="EMBL" id="CM044707">
    <property type="protein sequence ID" value="KAI5653956.1"/>
    <property type="molecule type" value="Genomic_DNA"/>
</dbReference>
<keyword evidence="2" id="KW-1185">Reference proteome</keyword>
<comment type="caution">
    <text evidence="1">The sequence shown here is derived from an EMBL/GenBank/DDBJ whole genome shotgun (WGS) entry which is preliminary data.</text>
</comment>
<reference evidence="2" key="1">
    <citation type="journal article" date="2023" name="Nat. Plants">
        <title>Single-cell RNA sequencing provides a high-resolution roadmap for understanding the multicellular compartmentation of specialized metabolism.</title>
        <authorList>
            <person name="Sun S."/>
            <person name="Shen X."/>
            <person name="Li Y."/>
            <person name="Li Y."/>
            <person name="Wang S."/>
            <person name="Li R."/>
            <person name="Zhang H."/>
            <person name="Shen G."/>
            <person name="Guo B."/>
            <person name="Wei J."/>
            <person name="Xu J."/>
            <person name="St-Pierre B."/>
            <person name="Chen S."/>
            <person name="Sun C."/>
        </authorList>
    </citation>
    <scope>NUCLEOTIDE SEQUENCE [LARGE SCALE GENOMIC DNA]</scope>
</reference>
<gene>
    <name evidence="1" type="ORF">M9H77_31143</name>
</gene>
<accession>A0ACC0A362</accession>
<dbReference type="Proteomes" id="UP001060085">
    <property type="component" value="Linkage Group LG07"/>
</dbReference>
<organism evidence="1 2">
    <name type="scientific">Catharanthus roseus</name>
    <name type="common">Madagascar periwinkle</name>
    <name type="synonym">Vinca rosea</name>
    <dbReference type="NCBI Taxonomy" id="4058"/>
    <lineage>
        <taxon>Eukaryota</taxon>
        <taxon>Viridiplantae</taxon>
        <taxon>Streptophyta</taxon>
        <taxon>Embryophyta</taxon>
        <taxon>Tracheophyta</taxon>
        <taxon>Spermatophyta</taxon>
        <taxon>Magnoliopsida</taxon>
        <taxon>eudicotyledons</taxon>
        <taxon>Gunneridae</taxon>
        <taxon>Pentapetalae</taxon>
        <taxon>asterids</taxon>
        <taxon>lamiids</taxon>
        <taxon>Gentianales</taxon>
        <taxon>Apocynaceae</taxon>
        <taxon>Rauvolfioideae</taxon>
        <taxon>Vinceae</taxon>
        <taxon>Catharanthinae</taxon>
        <taxon>Catharanthus</taxon>
    </lineage>
</organism>